<evidence type="ECO:0000256" key="3">
    <source>
        <dbReference type="ARBA" id="ARBA00022448"/>
    </source>
</evidence>
<evidence type="ECO:0000256" key="8">
    <source>
        <dbReference type="SAM" id="Phobius"/>
    </source>
</evidence>
<feature type="transmembrane region" description="Helical" evidence="8">
    <location>
        <begin position="167"/>
        <end position="187"/>
    </location>
</feature>
<evidence type="ECO:0000256" key="9">
    <source>
        <dbReference type="SAM" id="SignalP"/>
    </source>
</evidence>
<reference evidence="10 11" key="1">
    <citation type="submission" date="2023-07" db="EMBL/GenBank/DDBJ databases">
        <title>Sequencing the genomes of 1000 actinobacteria strains.</title>
        <authorList>
            <person name="Klenk H.-P."/>
        </authorList>
    </citation>
    <scope>NUCLEOTIDE SEQUENCE [LARGE SCALE GENOMIC DNA]</scope>
    <source>
        <strain evidence="10 11">GD13</strain>
    </source>
</reference>
<sequence length="350" mass="35514">MVAPVRRAASWGLLVAVAALVVMISAAVALAAGSADVPLDRVVAVVLRRAGLGGADVTVLEDQLIWQLRMPRVLGALAVGAVLAVCGAVLQALTRNDLADPFLLGVSSGASVGAVTVIVLGAGTVGLAAHTLLPIAAFIGALVALATVLLIASLGGGVTALSPHRTILAGVAVAHLCGAYTSIVTLMRGEGDAARRVLSWTLGSLAGLRWDSATFLLSVAAIALVWFLAYAQRLDAFTFGETSARSLGIPVTATRWSLMIGTALVTAASVAFAGVIGFVGLVVPHLVRPVVGHRHRAVLPAAALAGGVLLLWADTAARSIVPRQEVPIGALTALIGVPALVWLLARRSRA</sequence>
<feature type="transmembrane region" description="Helical" evidence="8">
    <location>
        <begin position="295"/>
        <end position="314"/>
    </location>
</feature>
<comment type="subcellular location">
    <subcellularLocation>
        <location evidence="1">Cell membrane</location>
        <topology evidence="1">Multi-pass membrane protein</topology>
    </subcellularLocation>
</comment>
<keyword evidence="11" id="KW-1185">Reference proteome</keyword>
<evidence type="ECO:0000256" key="2">
    <source>
        <dbReference type="ARBA" id="ARBA00007935"/>
    </source>
</evidence>
<dbReference type="EMBL" id="JAUSQM010000001">
    <property type="protein sequence ID" value="MDP9821180.1"/>
    <property type="molecule type" value="Genomic_DNA"/>
</dbReference>
<evidence type="ECO:0000313" key="10">
    <source>
        <dbReference type="EMBL" id="MDP9821180.1"/>
    </source>
</evidence>
<feature type="transmembrane region" description="Helical" evidence="8">
    <location>
        <begin position="208"/>
        <end position="229"/>
    </location>
</feature>
<dbReference type="InterPro" id="IPR000522">
    <property type="entry name" value="ABC_transptr_permease_BtuC"/>
</dbReference>
<dbReference type="Proteomes" id="UP001240447">
    <property type="component" value="Unassembled WGS sequence"/>
</dbReference>
<evidence type="ECO:0000313" key="11">
    <source>
        <dbReference type="Proteomes" id="UP001240447"/>
    </source>
</evidence>
<keyword evidence="3" id="KW-0813">Transport</keyword>
<feature type="transmembrane region" description="Helical" evidence="8">
    <location>
        <begin position="132"/>
        <end position="155"/>
    </location>
</feature>
<keyword evidence="5 8" id="KW-0812">Transmembrane</keyword>
<gene>
    <name evidence="10" type="ORF">J2S59_000989</name>
</gene>
<keyword evidence="6 8" id="KW-1133">Transmembrane helix</keyword>
<dbReference type="InterPro" id="IPR037294">
    <property type="entry name" value="ABC_BtuC-like"/>
</dbReference>
<keyword evidence="9" id="KW-0732">Signal</keyword>
<dbReference type="RefSeq" id="WP_068125163.1">
    <property type="nucleotide sequence ID" value="NZ_CCXJ01000810.2"/>
</dbReference>
<name>A0ABT9NMW4_9ACTN</name>
<feature type="transmembrane region" description="Helical" evidence="8">
    <location>
        <begin position="72"/>
        <end position="90"/>
    </location>
</feature>
<evidence type="ECO:0000256" key="7">
    <source>
        <dbReference type="ARBA" id="ARBA00023136"/>
    </source>
</evidence>
<comment type="caution">
    <text evidence="10">The sequence shown here is derived from an EMBL/GenBank/DDBJ whole genome shotgun (WGS) entry which is preliminary data.</text>
</comment>
<accession>A0ABT9NMW4</accession>
<evidence type="ECO:0000256" key="6">
    <source>
        <dbReference type="ARBA" id="ARBA00022989"/>
    </source>
</evidence>
<feature type="transmembrane region" description="Helical" evidence="8">
    <location>
        <begin position="256"/>
        <end position="283"/>
    </location>
</feature>
<proteinExistence type="inferred from homology"/>
<feature type="transmembrane region" description="Helical" evidence="8">
    <location>
        <begin position="326"/>
        <end position="345"/>
    </location>
</feature>
<evidence type="ECO:0000256" key="5">
    <source>
        <dbReference type="ARBA" id="ARBA00022692"/>
    </source>
</evidence>
<organism evidence="10 11">
    <name type="scientific">Nocardioides massiliensis</name>
    <dbReference type="NCBI Taxonomy" id="1325935"/>
    <lineage>
        <taxon>Bacteria</taxon>
        <taxon>Bacillati</taxon>
        <taxon>Actinomycetota</taxon>
        <taxon>Actinomycetes</taxon>
        <taxon>Propionibacteriales</taxon>
        <taxon>Nocardioidaceae</taxon>
        <taxon>Nocardioides</taxon>
    </lineage>
</organism>
<keyword evidence="4" id="KW-1003">Cell membrane</keyword>
<dbReference type="PANTHER" id="PTHR30472:SF67">
    <property type="entry name" value="PERMEASE OF ABC TRANSPORTER-RELATED"/>
    <property type="match status" value="1"/>
</dbReference>
<feature type="signal peptide" evidence="9">
    <location>
        <begin position="1"/>
        <end position="31"/>
    </location>
</feature>
<dbReference type="Gene3D" id="1.10.3470.10">
    <property type="entry name" value="ABC transporter involved in vitamin B12 uptake, BtuC"/>
    <property type="match status" value="1"/>
</dbReference>
<comment type="similarity">
    <text evidence="2">Belongs to the binding-protein-dependent transport system permease family. FecCD subfamily.</text>
</comment>
<feature type="transmembrane region" description="Helical" evidence="8">
    <location>
        <begin position="102"/>
        <end position="125"/>
    </location>
</feature>
<keyword evidence="7 8" id="KW-0472">Membrane</keyword>
<protein>
    <submittedName>
        <fullName evidence="10">Iron complex transport system permease protein</fullName>
    </submittedName>
</protein>
<dbReference type="PANTHER" id="PTHR30472">
    <property type="entry name" value="FERRIC ENTEROBACTIN TRANSPORT SYSTEM PERMEASE PROTEIN"/>
    <property type="match status" value="1"/>
</dbReference>
<dbReference type="CDD" id="cd06550">
    <property type="entry name" value="TM_ABC_iron-siderophores_like"/>
    <property type="match status" value="1"/>
</dbReference>
<evidence type="ECO:0000256" key="1">
    <source>
        <dbReference type="ARBA" id="ARBA00004651"/>
    </source>
</evidence>
<feature type="chain" id="PRO_5045211945" evidence="9">
    <location>
        <begin position="32"/>
        <end position="350"/>
    </location>
</feature>
<evidence type="ECO:0000256" key="4">
    <source>
        <dbReference type="ARBA" id="ARBA00022475"/>
    </source>
</evidence>
<dbReference type="SUPFAM" id="SSF81345">
    <property type="entry name" value="ABC transporter involved in vitamin B12 uptake, BtuC"/>
    <property type="match status" value="1"/>
</dbReference>
<dbReference type="Pfam" id="PF01032">
    <property type="entry name" value="FecCD"/>
    <property type="match status" value="1"/>
</dbReference>